<evidence type="ECO:0000313" key="2">
    <source>
        <dbReference type="Proteomes" id="UP000616547"/>
    </source>
</evidence>
<organism evidence="1 2">
    <name type="scientific">Lactobacillus nasalidis</name>
    <dbReference type="NCBI Taxonomy" id="2797258"/>
    <lineage>
        <taxon>Bacteria</taxon>
        <taxon>Bacillati</taxon>
        <taxon>Bacillota</taxon>
        <taxon>Bacilli</taxon>
        <taxon>Lactobacillales</taxon>
        <taxon>Lactobacillaceae</taxon>
        <taxon>Lactobacillus</taxon>
    </lineage>
</organism>
<evidence type="ECO:0000313" key="1">
    <source>
        <dbReference type="EMBL" id="GHW01464.1"/>
    </source>
</evidence>
<sequence>MSFKNYKIYGYTVTETGKQIVVMKENRALMSFDKRFFTEDRLAGWRLSRVLQEIENRIMEEVDNDGDNY</sequence>
<keyword evidence="2" id="KW-1185">Reference proteome</keyword>
<comment type="caution">
    <text evidence="1">The sequence shown here is derived from an EMBL/GenBank/DDBJ whole genome shotgun (WGS) entry which is preliminary data.</text>
</comment>
<dbReference type="EMBL" id="BOCI01000301">
    <property type="protein sequence ID" value="GHW01464.1"/>
    <property type="molecule type" value="Genomic_DNA"/>
</dbReference>
<gene>
    <name evidence="1" type="ORF">lacNasYZ03_11510</name>
</gene>
<name>A0ABQ3W8N9_9LACO</name>
<proteinExistence type="predicted"/>
<accession>A0ABQ3W8N9</accession>
<protein>
    <submittedName>
        <fullName evidence="1">Uncharacterized protein</fullName>
    </submittedName>
</protein>
<reference evidence="2" key="1">
    <citation type="submission" date="2021-01" db="EMBL/GenBank/DDBJ databases">
        <title>Draft genome sequence of Nasalis larvatus strain YZ03.</title>
        <authorList>
            <person name="Suzuki-Hashido N."/>
            <person name="Tsuchida S."/>
            <person name="Hayakawa T."/>
        </authorList>
    </citation>
    <scope>NUCLEOTIDE SEQUENCE [LARGE SCALE GENOMIC DNA]</scope>
    <source>
        <strain evidence="2">YZ03</strain>
    </source>
</reference>
<dbReference type="RefSeq" id="WP_201331909.1">
    <property type="nucleotide sequence ID" value="NZ_BOCG01000451.1"/>
</dbReference>
<dbReference type="Proteomes" id="UP000616547">
    <property type="component" value="Unassembled WGS sequence"/>
</dbReference>